<accession>A0ABR2DCB6</accession>
<gene>
    <name evidence="1" type="ORF">V6N12_057295</name>
</gene>
<keyword evidence="2" id="KW-1185">Reference proteome</keyword>
<proteinExistence type="predicted"/>
<comment type="caution">
    <text evidence="1">The sequence shown here is derived from an EMBL/GenBank/DDBJ whole genome shotgun (WGS) entry which is preliminary data.</text>
</comment>
<evidence type="ECO:0000313" key="2">
    <source>
        <dbReference type="Proteomes" id="UP001472677"/>
    </source>
</evidence>
<dbReference type="Proteomes" id="UP001472677">
    <property type="component" value="Unassembled WGS sequence"/>
</dbReference>
<reference evidence="1 2" key="1">
    <citation type="journal article" date="2024" name="G3 (Bethesda)">
        <title>Genome assembly of Hibiscus sabdariffa L. provides insights into metabolisms of medicinal natural products.</title>
        <authorList>
            <person name="Kim T."/>
        </authorList>
    </citation>
    <scope>NUCLEOTIDE SEQUENCE [LARGE SCALE GENOMIC DNA]</scope>
    <source>
        <strain evidence="1">TK-2024</strain>
        <tissue evidence="1">Old leaves</tissue>
    </source>
</reference>
<sequence>MLIFAWRKIQNLMAVVFSLSNSLYLSRYMARGIYTSSAGALKLEYNIDYNLRSLNKSNFIRTELLSAETCTPRRLLSAWALNPALVAFLAFSQYDLYAGLLRRIFWSNRDPCLISFSASAEDLDRCPFLGRCLFCYFLGLFHWSCFSTTSFL</sequence>
<evidence type="ECO:0000313" key="1">
    <source>
        <dbReference type="EMBL" id="KAK8534651.1"/>
    </source>
</evidence>
<organism evidence="1 2">
    <name type="scientific">Hibiscus sabdariffa</name>
    <name type="common">roselle</name>
    <dbReference type="NCBI Taxonomy" id="183260"/>
    <lineage>
        <taxon>Eukaryota</taxon>
        <taxon>Viridiplantae</taxon>
        <taxon>Streptophyta</taxon>
        <taxon>Embryophyta</taxon>
        <taxon>Tracheophyta</taxon>
        <taxon>Spermatophyta</taxon>
        <taxon>Magnoliopsida</taxon>
        <taxon>eudicotyledons</taxon>
        <taxon>Gunneridae</taxon>
        <taxon>Pentapetalae</taxon>
        <taxon>rosids</taxon>
        <taxon>malvids</taxon>
        <taxon>Malvales</taxon>
        <taxon>Malvaceae</taxon>
        <taxon>Malvoideae</taxon>
        <taxon>Hibiscus</taxon>
    </lineage>
</organism>
<name>A0ABR2DCB6_9ROSI</name>
<dbReference type="EMBL" id="JBBPBM010000031">
    <property type="protein sequence ID" value="KAK8534651.1"/>
    <property type="molecule type" value="Genomic_DNA"/>
</dbReference>
<protein>
    <submittedName>
        <fullName evidence="1">Uncharacterized protein</fullName>
    </submittedName>
</protein>